<name>A0AAV2IPJ2_LYMST</name>
<dbReference type="InterPro" id="IPR043157">
    <property type="entry name" value="Dynein_AAA1S"/>
</dbReference>
<evidence type="ECO:0000313" key="2">
    <source>
        <dbReference type="EMBL" id="CAL1548885.1"/>
    </source>
</evidence>
<dbReference type="GO" id="GO:0007018">
    <property type="term" value="P:microtubule-based movement"/>
    <property type="evidence" value="ECO:0007669"/>
    <property type="project" value="InterPro"/>
</dbReference>
<dbReference type="PANTHER" id="PTHR22878">
    <property type="entry name" value="DYNEIN HEAVY CHAIN 6, AXONEMAL-LIKE-RELATED"/>
    <property type="match status" value="1"/>
</dbReference>
<dbReference type="InterPro" id="IPR026983">
    <property type="entry name" value="DHC"/>
</dbReference>
<dbReference type="SUPFAM" id="SSF52540">
    <property type="entry name" value="P-loop containing nucleoside triphosphate hydrolases"/>
    <property type="match status" value="1"/>
</dbReference>
<feature type="domain" description="Dynein heavy chain hydrolytic ATP-binding dynein motor region" evidence="1">
    <location>
        <begin position="1"/>
        <end position="127"/>
    </location>
</feature>
<dbReference type="EMBL" id="CAXITT010002031">
    <property type="protein sequence ID" value="CAL1548885.1"/>
    <property type="molecule type" value="Genomic_DNA"/>
</dbReference>
<dbReference type="InterPro" id="IPR035699">
    <property type="entry name" value="AAA_6"/>
</dbReference>
<feature type="non-terminal residue" evidence="2">
    <location>
        <position position="1"/>
    </location>
</feature>
<dbReference type="Pfam" id="PF12774">
    <property type="entry name" value="AAA_6"/>
    <property type="match status" value="1"/>
</dbReference>
<dbReference type="InterPro" id="IPR027417">
    <property type="entry name" value="P-loop_NTPase"/>
</dbReference>
<proteinExistence type="predicted"/>
<dbReference type="Gene3D" id="1.10.8.710">
    <property type="match status" value="1"/>
</dbReference>
<sequence length="160" mass="18568">LSLQSHYDWSLRNVQTVLSISATLKRQPSMKDASEQLLVFRALCEVNLQKLTHEDSIIFQSLLNDLFPNFTFFSPEHIEFRQMIGQVLKKHHWTKIPQQIEKIIQLYETMKTRHSTMLVGPTMSGKTVVLNILAECQSQMGMKTILYTLNPKAMNLVELY</sequence>
<dbReference type="GO" id="GO:0045505">
    <property type="term" value="F:dynein intermediate chain binding"/>
    <property type="evidence" value="ECO:0007669"/>
    <property type="project" value="InterPro"/>
</dbReference>
<dbReference type="PANTHER" id="PTHR22878:SF63">
    <property type="entry name" value="DYNEIN AXONEMAL HEAVY CHAIN 10"/>
    <property type="match status" value="1"/>
</dbReference>
<dbReference type="GO" id="GO:0030286">
    <property type="term" value="C:dynein complex"/>
    <property type="evidence" value="ECO:0007669"/>
    <property type="project" value="InterPro"/>
</dbReference>
<dbReference type="GO" id="GO:0051959">
    <property type="term" value="F:dynein light intermediate chain binding"/>
    <property type="evidence" value="ECO:0007669"/>
    <property type="project" value="InterPro"/>
</dbReference>
<dbReference type="AlphaFoldDB" id="A0AAV2IPJ2"/>
<comment type="caution">
    <text evidence="2">The sequence shown here is derived from an EMBL/GenBank/DDBJ whole genome shotgun (WGS) entry which is preliminary data.</text>
</comment>
<dbReference type="Gene3D" id="3.40.50.300">
    <property type="entry name" value="P-loop containing nucleotide triphosphate hydrolases"/>
    <property type="match status" value="1"/>
</dbReference>
<reference evidence="2 3" key="1">
    <citation type="submission" date="2024-04" db="EMBL/GenBank/DDBJ databases">
        <authorList>
            <consortium name="Genoscope - CEA"/>
            <person name="William W."/>
        </authorList>
    </citation>
    <scope>NUCLEOTIDE SEQUENCE [LARGE SCALE GENOMIC DNA]</scope>
</reference>
<keyword evidence="3" id="KW-1185">Reference proteome</keyword>
<evidence type="ECO:0000259" key="1">
    <source>
        <dbReference type="Pfam" id="PF12774"/>
    </source>
</evidence>
<organism evidence="2 3">
    <name type="scientific">Lymnaea stagnalis</name>
    <name type="common">Great pond snail</name>
    <name type="synonym">Helix stagnalis</name>
    <dbReference type="NCBI Taxonomy" id="6523"/>
    <lineage>
        <taxon>Eukaryota</taxon>
        <taxon>Metazoa</taxon>
        <taxon>Spiralia</taxon>
        <taxon>Lophotrochozoa</taxon>
        <taxon>Mollusca</taxon>
        <taxon>Gastropoda</taxon>
        <taxon>Heterobranchia</taxon>
        <taxon>Euthyneura</taxon>
        <taxon>Panpulmonata</taxon>
        <taxon>Hygrophila</taxon>
        <taxon>Lymnaeoidea</taxon>
        <taxon>Lymnaeidae</taxon>
        <taxon>Lymnaea</taxon>
    </lineage>
</organism>
<evidence type="ECO:0000313" key="3">
    <source>
        <dbReference type="Proteomes" id="UP001497497"/>
    </source>
</evidence>
<feature type="non-terminal residue" evidence="2">
    <location>
        <position position="160"/>
    </location>
</feature>
<dbReference type="Proteomes" id="UP001497497">
    <property type="component" value="Unassembled WGS sequence"/>
</dbReference>
<gene>
    <name evidence="2" type="ORF">GSLYS_00022202001</name>
</gene>
<accession>A0AAV2IPJ2</accession>
<dbReference type="GO" id="GO:0005524">
    <property type="term" value="F:ATP binding"/>
    <property type="evidence" value="ECO:0007669"/>
    <property type="project" value="InterPro"/>
</dbReference>
<protein>
    <recommendedName>
        <fullName evidence="1">Dynein heavy chain hydrolytic ATP-binding dynein motor region domain-containing protein</fullName>
    </recommendedName>
</protein>